<evidence type="ECO:0000313" key="4">
    <source>
        <dbReference type="Proteomes" id="UP001164746"/>
    </source>
</evidence>
<dbReference type="Proteomes" id="UP001164746">
    <property type="component" value="Chromosome 10"/>
</dbReference>
<dbReference type="PANTHER" id="PTHR23098:SF16">
    <property type="entry name" value="REGULATORY PROTEIN ZESTE"/>
    <property type="match status" value="1"/>
</dbReference>
<protein>
    <recommendedName>
        <fullName evidence="1">Myb/SANT-like DNA-binding domain-containing protein</fullName>
    </recommendedName>
</protein>
<name>A0ABY7F9P0_MYAAR</name>
<evidence type="ECO:0000313" key="3">
    <source>
        <dbReference type="EMBL" id="WAR19853.1"/>
    </source>
</evidence>
<evidence type="ECO:0000313" key="2">
    <source>
        <dbReference type="EMBL" id="WAR17874.1"/>
    </source>
</evidence>
<evidence type="ECO:0000259" key="1">
    <source>
        <dbReference type="Pfam" id="PF13873"/>
    </source>
</evidence>
<dbReference type="EMBL" id="CP111022">
    <property type="protein sequence ID" value="WAR19853.1"/>
    <property type="molecule type" value="Genomic_DNA"/>
</dbReference>
<feature type="non-terminal residue" evidence="2">
    <location>
        <position position="1"/>
    </location>
</feature>
<reference evidence="2" key="1">
    <citation type="submission" date="2022-11" db="EMBL/GenBank/DDBJ databases">
        <title>Centuries of genome instability and evolution in soft-shell clam transmissible cancer (bioRxiv).</title>
        <authorList>
            <person name="Hart S.F.M."/>
            <person name="Yonemitsu M.A."/>
            <person name="Giersch R.M."/>
            <person name="Beal B.F."/>
            <person name="Arriagada G."/>
            <person name="Davis B.W."/>
            <person name="Ostrander E.A."/>
            <person name="Goff S.P."/>
            <person name="Metzger M.J."/>
        </authorList>
    </citation>
    <scope>NUCLEOTIDE SEQUENCE</scope>
    <source>
        <strain evidence="2">MELC-2E11</strain>
        <tissue evidence="2">Siphon/mantle</tissue>
    </source>
</reference>
<feature type="domain" description="Myb/SANT-like DNA-binding" evidence="1">
    <location>
        <begin position="9"/>
        <end position="85"/>
    </location>
</feature>
<keyword evidence="4" id="KW-1185">Reference proteome</keyword>
<gene>
    <name evidence="3" type="ORF">MAR_001691</name>
    <name evidence="2" type="ORF">MAR_032468</name>
</gene>
<dbReference type="EMBL" id="CP111021">
    <property type="protein sequence ID" value="WAR17874.1"/>
    <property type="molecule type" value="Genomic_DNA"/>
</dbReference>
<dbReference type="InterPro" id="IPR028002">
    <property type="entry name" value="Myb_DNA-bind_5"/>
</dbReference>
<proteinExistence type="predicted"/>
<sequence length="112" mass="13141">MELNVKRRRNKKWNAEEMCAVADHVSDNYATLFGSFDSSNEITKTEKNSIWQSVTEIVNSMGNCRDRDEVYRKWVDMKSLTKKKLVEQVKDRNLTACVEAPPVKRKMEVKRK</sequence>
<dbReference type="PANTHER" id="PTHR23098">
    <property type="entry name" value="AGAP001331-PA-RELATED"/>
    <property type="match status" value="1"/>
</dbReference>
<accession>A0ABY7F9P0</accession>
<organism evidence="2 4">
    <name type="scientific">Mya arenaria</name>
    <name type="common">Soft-shell clam</name>
    <dbReference type="NCBI Taxonomy" id="6604"/>
    <lineage>
        <taxon>Eukaryota</taxon>
        <taxon>Metazoa</taxon>
        <taxon>Spiralia</taxon>
        <taxon>Lophotrochozoa</taxon>
        <taxon>Mollusca</taxon>
        <taxon>Bivalvia</taxon>
        <taxon>Autobranchia</taxon>
        <taxon>Heteroconchia</taxon>
        <taxon>Euheterodonta</taxon>
        <taxon>Imparidentia</taxon>
        <taxon>Neoheterodontei</taxon>
        <taxon>Myida</taxon>
        <taxon>Myoidea</taxon>
        <taxon>Myidae</taxon>
        <taxon>Mya</taxon>
    </lineage>
</organism>
<dbReference type="Proteomes" id="UP001164746">
    <property type="component" value="Chromosome 11"/>
</dbReference>
<dbReference type="Pfam" id="PF13873">
    <property type="entry name" value="Myb_DNA-bind_5"/>
    <property type="match status" value="1"/>
</dbReference>